<feature type="transmembrane region" description="Helical" evidence="6">
    <location>
        <begin position="318"/>
        <end position="336"/>
    </location>
</feature>
<evidence type="ECO:0000256" key="6">
    <source>
        <dbReference type="SAM" id="Phobius"/>
    </source>
</evidence>
<dbReference type="GO" id="GO:0016020">
    <property type="term" value="C:membrane"/>
    <property type="evidence" value="ECO:0007669"/>
    <property type="project" value="UniProtKB-SubCell"/>
</dbReference>
<keyword evidence="9" id="KW-1185">Reference proteome</keyword>
<evidence type="ECO:0000313" key="8">
    <source>
        <dbReference type="EMBL" id="SFW84333.1"/>
    </source>
</evidence>
<feature type="transmembrane region" description="Helical" evidence="6">
    <location>
        <begin position="348"/>
        <end position="370"/>
    </location>
</feature>
<accession>A0A1K1SKH1</accession>
<dbReference type="STRING" id="546364.SAMN04489730_5840"/>
<keyword evidence="4 6" id="KW-0472">Membrane</keyword>
<feature type="compositionally biased region" description="Low complexity" evidence="5">
    <location>
        <begin position="43"/>
        <end position="56"/>
    </location>
</feature>
<feature type="domain" description="Integral membrane bound transporter" evidence="7">
    <location>
        <begin position="239"/>
        <end position="361"/>
    </location>
</feature>
<evidence type="ECO:0000256" key="4">
    <source>
        <dbReference type="ARBA" id="ARBA00023136"/>
    </source>
</evidence>
<evidence type="ECO:0000256" key="3">
    <source>
        <dbReference type="ARBA" id="ARBA00022989"/>
    </source>
</evidence>
<evidence type="ECO:0000259" key="7">
    <source>
        <dbReference type="Pfam" id="PF13515"/>
    </source>
</evidence>
<evidence type="ECO:0000256" key="5">
    <source>
        <dbReference type="SAM" id="MobiDB-lite"/>
    </source>
</evidence>
<feature type="transmembrane region" description="Helical" evidence="6">
    <location>
        <begin position="283"/>
        <end position="312"/>
    </location>
</feature>
<sequence length="562" mass="59136">MSEGQEKPRPPIGAAGGAESGTPDASRAGRIKDDRPLQEVDRGASGSRRLGGARARSVADRGGGAGGDGVPRGSGPVRGRQDGADPGALRASRSERADEVEAGRDDPGAGGSPHGAAEARPEAERDDAAWGGVNRGASGAGRSEHVSGTGARSEAGRDHPAGVGAGRGVPEREPGHRARLLARLGADLKRRFRATESTPDTERHDRTPLGWFARALRVPGRERRVLVQTAKATLAATAAWLLATLVLRLPQPFLAPYAAVFLVEATVYRSLRGWVQQVGSVATGVLLAAVAAQVIPWQAVALAVVVFVGLLAGSWRRFGDAGVWVGVTGMLLISYGTAREPVLLGDRLLETALGAAIGVAVNTLIFPPLYGERLAAAADRLATALAGLLESLSDLVRRDEPPDDLDDLLSRTRDARSQVLAAEEAVGLTREGRRLNLRRGGPASGAHHERPLRTLIALWPAVSQLVAAVRTTAGRREHPFEYPWPDARESLANLMHHLAGAVQAVAAVGEPVELDDCRTLLKQLEERLVTAEEDGVPARLGLGTMTLPARLLLENLENRGSA</sequence>
<feature type="compositionally biased region" description="Basic and acidic residues" evidence="5">
    <location>
        <begin position="30"/>
        <end position="42"/>
    </location>
</feature>
<evidence type="ECO:0000256" key="1">
    <source>
        <dbReference type="ARBA" id="ARBA00004141"/>
    </source>
</evidence>
<evidence type="ECO:0000256" key="2">
    <source>
        <dbReference type="ARBA" id="ARBA00022692"/>
    </source>
</evidence>
<keyword evidence="3 6" id="KW-1133">Transmembrane helix</keyword>
<dbReference type="Proteomes" id="UP000182740">
    <property type="component" value="Unassembled WGS sequence"/>
</dbReference>
<gene>
    <name evidence="8" type="ORF">SAMN04489730_5840</name>
</gene>
<evidence type="ECO:0000313" key="9">
    <source>
        <dbReference type="Proteomes" id="UP000182740"/>
    </source>
</evidence>
<feature type="region of interest" description="Disordered" evidence="5">
    <location>
        <begin position="1"/>
        <end position="176"/>
    </location>
</feature>
<proteinExistence type="predicted"/>
<dbReference type="Pfam" id="PF13515">
    <property type="entry name" value="FUSC_2"/>
    <property type="match status" value="1"/>
</dbReference>
<reference evidence="9" key="1">
    <citation type="submission" date="2016-11" db="EMBL/GenBank/DDBJ databases">
        <authorList>
            <person name="Varghese N."/>
            <person name="Submissions S."/>
        </authorList>
    </citation>
    <scope>NUCLEOTIDE SEQUENCE [LARGE SCALE GENOMIC DNA]</scope>
    <source>
        <strain evidence="9">DSM 44671</strain>
    </source>
</reference>
<feature type="compositionally biased region" description="Gly residues" evidence="5">
    <location>
        <begin position="61"/>
        <end position="72"/>
    </location>
</feature>
<feature type="compositionally biased region" description="Basic and acidic residues" evidence="5">
    <location>
        <begin position="117"/>
        <end position="128"/>
    </location>
</feature>
<dbReference type="EMBL" id="FPJG01000006">
    <property type="protein sequence ID" value="SFW84333.1"/>
    <property type="molecule type" value="Genomic_DNA"/>
</dbReference>
<organism evidence="8 9">
    <name type="scientific">Amycolatopsis australiensis</name>
    <dbReference type="NCBI Taxonomy" id="546364"/>
    <lineage>
        <taxon>Bacteria</taxon>
        <taxon>Bacillati</taxon>
        <taxon>Actinomycetota</taxon>
        <taxon>Actinomycetes</taxon>
        <taxon>Pseudonocardiales</taxon>
        <taxon>Pseudonocardiaceae</taxon>
        <taxon>Amycolatopsis</taxon>
    </lineage>
</organism>
<protein>
    <submittedName>
        <fullName evidence="8">Aromatic acid exporter family member 1</fullName>
    </submittedName>
</protein>
<name>A0A1K1SKH1_9PSEU</name>
<dbReference type="InterPro" id="IPR049453">
    <property type="entry name" value="Memb_transporter_dom"/>
</dbReference>
<feature type="compositionally biased region" description="Basic and acidic residues" evidence="5">
    <location>
        <begin position="92"/>
        <end position="107"/>
    </location>
</feature>
<comment type="subcellular location">
    <subcellularLocation>
        <location evidence="1">Membrane</location>
        <topology evidence="1">Multi-pass membrane protein</topology>
    </subcellularLocation>
</comment>
<dbReference type="AlphaFoldDB" id="A0A1K1SKH1"/>
<keyword evidence="2 6" id="KW-0812">Transmembrane</keyword>